<dbReference type="InterPro" id="IPR050235">
    <property type="entry name" value="CK1_Ser-Thr_kinase"/>
</dbReference>
<keyword evidence="1" id="KW-0067">ATP-binding</keyword>
<keyword evidence="4" id="KW-1185">Reference proteome</keyword>
<protein>
    <recommendedName>
        <fullName evidence="2">Protein kinase domain-containing protein</fullName>
    </recommendedName>
</protein>
<dbReference type="SUPFAM" id="SSF56112">
    <property type="entry name" value="Protein kinase-like (PK-like)"/>
    <property type="match status" value="1"/>
</dbReference>
<dbReference type="InterPro" id="IPR017441">
    <property type="entry name" value="Protein_kinase_ATP_BS"/>
</dbReference>
<dbReference type="Pfam" id="PF00069">
    <property type="entry name" value="Pkinase"/>
    <property type="match status" value="1"/>
</dbReference>
<accession>A0A9P1MXR8</accession>
<dbReference type="GO" id="GO:0005524">
    <property type="term" value="F:ATP binding"/>
    <property type="evidence" value="ECO:0007669"/>
    <property type="project" value="UniProtKB-UniRule"/>
</dbReference>
<comment type="caution">
    <text evidence="3">The sequence shown here is derived from an EMBL/GenBank/DDBJ whole genome shotgun (WGS) entry which is preliminary data.</text>
</comment>
<dbReference type="GO" id="GO:0004672">
    <property type="term" value="F:protein kinase activity"/>
    <property type="evidence" value="ECO:0007669"/>
    <property type="project" value="InterPro"/>
</dbReference>
<dbReference type="Proteomes" id="UP001152747">
    <property type="component" value="Unassembled WGS sequence"/>
</dbReference>
<dbReference type="PROSITE" id="PS50011">
    <property type="entry name" value="PROTEIN_KINASE_DOM"/>
    <property type="match status" value="1"/>
</dbReference>
<reference evidence="3" key="1">
    <citation type="submission" date="2022-11" db="EMBL/GenBank/DDBJ databases">
        <authorList>
            <person name="Kikuchi T."/>
        </authorList>
    </citation>
    <scope>NUCLEOTIDE SEQUENCE</scope>
    <source>
        <strain evidence="3">PS1010</strain>
    </source>
</reference>
<sequence length="369" mass="42876">MSVIPNSPTLVAEENIEKIRAVVEIAPRVHRVILEKKDRLPLQGEMFENDKGHQIVLKQKLGDGAMGHVFLTEVDGRSVAVKTEKHSTAMLPMEIKVLLITMRENCKHFCRIYDYGNVRREYNYMIISLLGRDLYRLRSEMPTRSFSINTTTKIALETLEAIEELHSIGYLSRDVKPSNFAPGLRDFKEHKTIFMFDFGLAKKYVDRENRKLKSRGEVGWRGTVRYGSLNAHKRLDLGRRDDLECWFYMLVEMHVGEVPWRFLTDRAAVGKAKIHAREEGRANFFFKLPKQFDTILQMIDSYAFETRPEYRQIKKLINEIRAENNCPNHIHWDWQTDESQYSELTEAVSVMSDMAILAEQGATNVTDRG</sequence>
<dbReference type="InterPro" id="IPR011009">
    <property type="entry name" value="Kinase-like_dom_sf"/>
</dbReference>
<dbReference type="InterPro" id="IPR000719">
    <property type="entry name" value="Prot_kinase_dom"/>
</dbReference>
<evidence type="ECO:0000313" key="4">
    <source>
        <dbReference type="Proteomes" id="UP001152747"/>
    </source>
</evidence>
<evidence type="ECO:0000256" key="1">
    <source>
        <dbReference type="PROSITE-ProRule" id="PRU10141"/>
    </source>
</evidence>
<gene>
    <name evidence="3" type="ORF">CAMP_LOCUS2566</name>
</gene>
<name>A0A9P1MXR8_9PELO</name>
<dbReference type="AlphaFoldDB" id="A0A9P1MXR8"/>
<evidence type="ECO:0000259" key="2">
    <source>
        <dbReference type="PROSITE" id="PS50011"/>
    </source>
</evidence>
<dbReference type="OrthoDB" id="2687620at2759"/>
<feature type="binding site" evidence="1">
    <location>
        <position position="82"/>
    </location>
    <ligand>
        <name>ATP</name>
        <dbReference type="ChEBI" id="CHEBI:30616"/>
    </ligand>
</feature>
<dbReference type="PROSITE" id="PS00107">
    <property type="entry name" value="PROTEIN_KINASE_ATP"/>
    <property type="match status" value="1"/>
</dbReference>
<feature type="domain" description="Protein kinase" evidence="2">
    <location>
        <begin position="55"/>
        <end position="321"/>
    </location>
</feature>
<keyword evidence="1" id="KW-0547">Nucleotide-binding</keyword>
<dbReference type="FunFam" id="1.10.510.10:FF:001089">
    <property type="entry name" value="Protein CBG12477"/>
    <property type="match status" value="1"/>
</dbReference>
<organism evidence="3 4">
    <name type="scientific">Caenorhabditis angaria</name>
    <dbReference type="NCBI Taxonomy" id="860376"/>
    <lineage>
        <taxon>Eukaryota</taxon>
        <taxon>Metazoa</taxon>
        <taxon>Ecdysozoa</taxon>
        <taxon>Nematoda</taxon>
        <taxon>Chromadorea</taxon>
        <taxon>Rhabditida</taxon>
        <taxon>Rhabditina</taxon>
        <taxon>Rhabditomorpha</taxon>
        <taxon>Rhabditoidea</taxon>
        <taxon>Rhabditidae</taxon>
        <taxon>Peloderinae</taxon>
        <taxon>Caenorhabditis</taxon>
    </lineage>
</organism>
<dbReference type="Gene3D" id="1.10.510.10">
    <property type="entry name" value="Transferase(Phosphotransferase) domain 1"/>
    <property type="match status" value="1"/>
</dbReference>
<evidence type="ECO:0000313" key="3">
    <source>
        <dbReference type="EMBL" id="CAI5439929.1"/>
    </source>
</evidence>
<dbReference type="SMART" id="SM00220">
    <property type="entry name" value="S_TKc"/>
    <property type="match status" value="1"/>
</dbReference>
<dbReference type="PANTHER" id="PTHR11909">
    <property type="entry name" value="CASEIN KINASE-RELATED"/>
    <property type="match status" value="1"/>
</dbReference>
<proteinExistence type="predicted"/>
<dbReference type="EMBL" id="CANHGI010000001">
    <property type="protein sequence ID" value="CAI5439929.1"/>
    <property type="molecule type" value="Genomic_DNA"/>
</dbReference>